<sequence length="148" mass="16986">MIVLLYPATEDQSYRFYLFKYVNTSWRLVPGVNTYRTLAGIWVSPSGKAYFGGYGLNKLDGEEFINIYGPISVTSVYGLDDRDVFFTALKDGGRFYYYNGRQVYEYEELFNPDVLYTGVWSYGSEVFVSGFTMGGFPNKTIIWHGKLP</sequence>
<dbReference type="Proteomes" id="UP000886124">
    <property type="component" value="Unassembled WGS sequence"/>
</dbReference>
<dbReference type="AlphaFoldDB" id="A0A7V5UES7"/>
<name>A0A7V5UES7_CALAY</name>
<dbReference type="EMBL" id="DROD01000321">
    <property type="protein sequence ID" value="HHJ52479.1"/>
    <property type="molecule type" value="Genomic_DNA"/>
</dbReference>
<reference evidence="1" key="1">
    <citation type="journal article" date="2020" name="mSystems">
        <title>Genome- and Community-Level Interaction Insights into Carbon Utilization and Element Cycling Functions of Hydrothermarchaeota in Hydrothermal Sediment.</title>
        <authorList>
            <person name="Zhou Z."/>
            <person name="Liu Y."/>
            <person name="Xu W."/>
            <person name="Pan J."/>
            <person name="Luo Z.H."/>
            <person name="Li M."/>
        </authorList>
    </citation>
    <scope>NUCLEOTIDE SEQUENCE [LARGE SCALE GENOMIC DNA]</scope>
    <source>
        <strain evidence="1">HyVt-527</strain>
    </source>
</reference>
<protein>
    <submittedName>
        <fullName evidence="1">Uncharacterized protein</fullName>
    </submittedName>
</protein>
<comment type="caution">
    <text evidence="1">The sequence shown here is derived from an EMBL/GenBank/DDBJ whole genome shotgun (WGS) entry which is preliminary data.</text>
</comment>
<evidence type="ECO:0000313" key="1">
    <source>
        <dbReference type="EMBL" id="HHJ52479.1"/>
    </source>
</evidence>
<gene>
    <name evidence="1" type="ORF">ENJ89_04740</name>
</gene>
<accession>A0A7V5UES7</accession>
<organism evidence="1">
    <name type="scientific">Caldithrix abyssi</name>
    <dbReference type="NCBI Taxonomy" id="187145"/>
    <lineage>
        <taxon>Bacteria</taxon>
        <taxon>Pseudomonadati</taxon>
        <taxon>Calditrichota</taxon>
        <taxon>Calditrichia</taxon>
        <taxon>Calditrichales</taxon>
        <taxon>Calditrichaceae</taxon>
        <taxon>Caldithrix</taxon>
    </lineage>
</organism>
<proteinExistence type="predicted"/>